<dbReference type="InterPro" id="IPR017496">
    <property type="entry name" value="Photo_alph_chp2"/>
</dbReference>
<feature type="transmembrane region" description="Helical" evidence="2">
    <location>
        <begin position="6"/>
        <end position="25"/>
    </location>
</feature>
<protein>
    <submittedName>
        <fullName evidence="3">Photosynthetic complex assembly protein PuhE</fullName>
    </submittedName>
</protein>
<proteinExistence type="predicted"/>
<reference evidence="4" key="1">
    <citation type="journal article" date="2019" name="Int. J. Syst. Evol. Microbiol.">
        <title>The Global Catalogue of Microorganisms (GCM) 10K type strain sequencing project: providing services to taxonomists for standard genome sequencing and annotation.</title>
        <authorList>
            <consortium name="The Broad Institute Genomics Platform"/>
            <consortium name="The Broad Institute Genome Sequencing Center for Infectious Disease"/>
            <person name="Wu L."/>
            <person name="Ma J."/>
        </authorList>
    </citation>
    <scope>NUCLEOTIDE SEQUENCE [LARGE SCALE GENOMIC DNA]</scope>
    <source>
        <strain evidence="4">CCUG 43117</strain>
    </source>
</reference>
<keyword evidence="4" id="KW-1185">Reference proteome</keyword>
<feature type="transmembrane region" description="Helical" evidence="2">
    <location>
        <begin position="212"/>
        <end position="241"/>
    </location>
</feature>
<dbReference type="EMBL" id="JBHSLU010000022">
    <property type="protein sequence ID" value="MFC5505729.1"/>
    <property type="molecule type" value="Genomic_DNA"/>
</dbReference>
<sequence>MVTYGLPIVATLIAWWFSTGAILYLDGLPKATFRWSLAGATLALLAAFWGLAATAGDTSVAGAYLAVFSALVVWGWNELAFLLGYVAGPNRAPCDPALRGRARFAAATRAILHHELALLASLALVALLTAGGANRFGLATFALLFAMRLSTKLNIFLGVPNTTVEFLPDHLAYLKSHFRQRAMNLLFPLSVTAATLLSAWLVHSVVRANDPFLVTGFVLLATFAVLGVIEHWFLVLPLPVADLWAWGLRSRETAGAEHPAAGARPVLPPATGLATPRAVPPPTLVA</sequence>
<dbReference type="Proteomes" id="UP001596060">
    <property type="component" value="Unassembled WGS sequence"/>
</dbReference>
<keyword evidence="2" id="KW-1133">Transmembrane helix</keyword>
<keyword evidence="2" id="KW-0812">Transmembrane</keyword>
<dbReference type="Pfam" id="PF12291">
    <property type="entry name" value="DUF3623"/>
    <property type="match status" value="1"/>
</dbReference>
<comment type="caution">
    <text evidence="3">The sequence shown here is derived from an EMBL/GenBank/DDBJ whole genome shotgun (WGS) entry which is preliminary data.</text>
</comment>
<feature type="region of interest" description="Disordered" evidence="1">
    <location>
        <begin position="257"/>
        <end position="286"/>
    </location>
</feature>
<feature type="transmembrane region" description="Helical" evidence="2">
    <location>
        <begin position="107"/>
        <end position="130"/>
    </location>
</feature>
<feature type="transmembrane region" description="Helical" evidence="2">
    <location>
        <begin position="185"/>
        <end position="206"/>
    </location>
</feature>
<organism evidence="3 4">
    <name type="scientific">Bosea massiliensis</name>
    <dbReference type="NCBI Taxonomy" id="151419"/>
    <lineage>
        <taxon>Bacteria</taxon>
        <taxon>Pseudomonadati</taxon>
        <taxon>Pseudomonadota</taxon>
        <taxon>Alphaproteobacteria</taxon>
        <taxon>Hyphomicrobiales</taxon>
        <taxon>Boseaceae</taxon>
        <taxon>Bosea</taxon>
    </lineage>
</organism>
<gene>
    <name evidence="3" type="primary">puhE</name>
    <name evidence="3" type="ORF">ACFPN9_10705</name>
</gene>
<evidence type="ECO:0000313" key="3">
    <source>
        <dbReference type="EMBL" id="MFC5505729.1"/>
    </source>
</evidence>
<feature type="transmembrane region" description="Helical" evidence="2">
    <location>
        <begin position="61"/>
        <end position="86"/>
    </location>
</feature>
<accession>A0ABW0P1R4</accession>
<dbReference type="NCBIfam" id="TIGR03055">
    <property type="entry name" value="photo_alph_chp2"/>
    <property type="match status" value="1"/>
</dbReference>
<evidence type="ECO:0000256" key="1">
    <source>
        <dbReference type="SAM" id="MobiDB-lite"/>
    </source>
</evidence>
<dbReference type="RefSeq" id="WP_082735491.1">
    <property type="nucleotide sequence ID" value="NZ_JBHSLU010000022.1"/>
</dbReference>
<evidence type="ECO:0000256" key="2">
    <source>
        <dbReference type="SAM" id="Phobius"/>
    </source>
</evidence>
<feature type="transmembrane region" description="Helical" evidence="2">
    <location>
        <begin position="37"/>
        <end position="55"/>
    </location>
</feature>
<evidence type="ECO:0000313" key="4">
    <source>
        <dbReference type="Proteomes" id="UP001596060"/>
    </source>
</evidence>
<keyword evidence="2" id="KW-0472">Membrane</keyword>
<name>A0ABW0P1R4_9HYPH</name>